<dbReference type="OrthoDB" id="6751304at2"/>
<feature type="chain" id="PRO_5022714187" description="Outer membrane lipoprotein-sorting protein" evidence="1">
    <location>
        <begin position="25"/>
        <end position="449"/>
    </location>
</feature>
<dbReference type="AlphaFoldDB" id="A0A5E6ZJH6"/>
<dbReference type="Gene3D" id="2.50.20.10">
    <property type="entry name" value="Lipoprotein localisation LolA/LolB/LppX"/>
    <property type="match status" value="1"/>
</dbReference>
<dbReference type="EMBL" id="CABVHU010000001">
    <property type="protein sequence ID" value="VVN65955.1"/>
    <property type="molecule type" value="Genomic_DNA"/>
</dbReference>
<dbReference type="RefSeq" id="WP_150796094.1">
    <property type="nucleotide sequence ID" value="NZ_CABVHU010000001.1"/>
</dbReference>
<dbReference type="Proteomes" id="UP000409037">
    <property type="component" value="Unassembled WGS sequence"/>
</dbReference>
<accession>A0A5E6ZJH6</accession>
<evidence type="ECO:0000313" key="2">
    <source>
        <dbReference type="EMBL" id="VVN65955.1"/>
    </source>
</evidence>
<sequence length="449" mass="50078" precursor="true">MNTTLLRAAALGSVLSLISLSAMAKLDSAEVARLGQDLTPTGAEKAGNADGSIPAWTGGLTQAPAGSNPGQGYVDPFAGEKPLYTINASNFKQYAAHLSHGYQAMLAKYTDFSMPVYPSHRTAALPQSEYAQIRKEASEVSLTADNNGLAGYEKSSVPFPVPKTGVEVLFNHFVRYRTGGYQYYPTEMVVQSNGNFTPIRREVKAVMASAMGNPEPNRLYYYLGKVTSPESVAGGQTLIHEPIDQTREARLAWTYNPGQRRVLRAPEAAYDSPLGTSDGLRTYDTIDMYNGATDKYDWKLTGKKEMLVPYNTYKLASRSLKYKDIIQANHLDQDLLRYEMHRVWVVEATLKPSERHIYAKRVFYVDEDSWSILAADLYDGRGELWRVQEAHSLQRYDVLSAIHISEVIYDLQARRYVVYGLENEERSATFGLTAKLTDFSPSALRRSGR</sequence>
<dbReference type="Pfam" id="PF07044">
    <property type="entry name" value="DUF1329"/>
    <property type="match status" value="1"/>
</dbReference>
<evidence type="ECO:0000256" key="1">
    <source>
        <dbReference type="SAM" id="SignalP"/>
    </source>
</evidence>
<evidence type="ECO:0008006" key="4">
    <source>
        <dbReference type="Google" id="ProtNLM"/>
    </source>
</evidence>
<proteinExistence type="predicted"/>
<feature type="signal peptide" evidence="1">
    <location>
        <begin position="1"/>
        <end position="24"/>
    </location>
</feature>
<name>A0A5E6ZJH6_PSEFL</name>
<evidence type="ECO:0000313" key="3">
    <source>
        <dbReference type="Proteomes" id="UP000409037"/>
    </source>
</evidence>
<gene>
    <name evidence="2" type="ORF">PS833_00092</name>
</gene>
<reference evidence="2 3" key="1">
    <citation type="submission" date="2019-09" db="EMBL/GenBank/DDBJ databases">
        <authorList>
            <person name="Chandra G."/>
            <person name="Truman W A."/>
        </authorList>
    </citation>
    <scope>NUCLEOTIDE SEQUENCE [LARGE SCALE GENOMIC DNA]</scope>
    <source>
        <strain evidence="2">PS833</strain>
    </source>
</reference>
<dbReference type="InterPro" id="IPR010752">
    <property type="entry name" value="DUF1329"/>
</dbReference>
<keyword evidence="1" id="KW-0732">Signal</keyword>
<organism evidence="2 3">
    <name type="scientific">Pseudomonas fluorescens</name>
    <dbReference type="NCBI Taxonomy" id="294"/>
    <lineage>
        <taxon>Bacteria</taxon>
        <taxon>Pseudomonadati</taxon>
        <taxon>Pseudomonadota</taxon>
        <taxon>Gammaproteobacteria</taxon>
        <taxon>Pseudomonadales</taxon>
        <taxon>Pseudomonadaceae</taxon>
        <taxon>Pseudomonas</taxon>
    </lineage>
</organism>
<dbReference type="CDD" id="cd16329">
    <property type="entry name" value="LolA_like"/>
    <property type="match status" value="1"/>
</dbReference>
<protein>
    <recommendedName>
        <fullName evidence="4">Outer membrane lipoprotein-sorting protein</fullName>
    </recommendedName>
</protein>